<sequence>MLNLLHLRRRSCNPGSQRCLADVTTQQTYLPHHCYCAIHAAFVCQSPSEQYCKGC</sequence>
<dbReference type="Proteomes" id="UP000271889">
    <property type="component" value="Unassembled WGS sequence"/>
</dbReference>
<proteinExistence type="predicted"/>
<protein>
    <submittedName>
        <fullName evidence="1">Uncharacterized protein</fullName>
    </submittedName>
</protein>
<organism evidence="1 2">
    <name type="scientific">Cylicostephanus goldi</name>
    <name type="common">Nematode worm</name>
    <dbReference type="NCBI Taxonomy" id="71465"/>
    <lineage>
        <taxon>Eukaryota</taxon>
        <taxon>Metazoa</taxon>
        <taxon>Ecdysozoa</taxon>
        <taxon>Nematoda</taxon>
        <taxon>Chromadorea</taxon>
        <taxon>Rhabditida</taxon>
        <taxon>Rhabditina</taxon>
        <taxon>Rhabditomorpha</taxon>
        <taxon>Strongyloidea</taxon>
        <taxon>Strongylidae</taxon>
        <taxon>Cylicostephanus</taxon>
    </lineage>
</organism>
<evidence type="ECO:0000313" key="2">
    <source>
        <dbReference type="Proteomes" id="UP000271889"/>
    </source>
</evidence>
<dbReference type="AlphaFoldDB" id="A0A3P6SP40"/>
<name>A0A3P6SP40_CYLGO</name>
<reference evidence="1 2" key="1">
    <citation type="submission" date="2018-11" db="EMBL/GenBank/DDBJ databases">
        <authorList>
            <consortium name="Pathogen Informatics"/>
        </authorList>
    </citation>
    <scope>NUCLEOTIDE SEQUENCE [LARGE SCALE GENOMIC DNA]</scope>
</reference>
<gene>
    <name evidence="1" type="ORF">CGOC_LOCUS3790</name>
</gene>
<accession>A0A3P6SP40</accession>
<dbReference type="EMBL" id="UYRV01009757">
    <property type="protein sequence ID" value="VDK56854.1"/>
    <property type="molecule type" value="Genomic_DNA"/>
</dbReference>
<keyword evidence="2" id="KW-1185">Reference proteome</keyword>
<evidence type="ECO:0000313" key="1">
    <source>
        <dbReference type="EMBL" id="VDK56854.1"/>
    </source>
</evidence>